<accession>A0A1S9PH50</accession>
<name>A0A1S9PH50_9SPHI</name>
<keyword evidence="9 10" id="KW-0238">DNA-binding</keyword>
<evidence type="ECO:0000256" key="4">
    <source>
        <dbReference type="ARBA" id="ARBA00022741"/>
    </source>
</evidence>
<dbReference type="InterPro" id="IPR004473">
    <property type="entry name" value="Restrct_endonuc_typeI_HsdR"/>
</dbReference>
<evidence type="ECO:0000313" key="12">
    <source>
        <dbReference type="EMBL" id="OOQ59878.1"/>
    </source>
</evidence>
<evidence type="ECO:0000256" key="7">
    <source>
        <dbReference type="ARBA" id="ARBA00022801"/>
    </source>
</evidence>
<evidence type="ECO:0000256" key="6">
    <source>
        <dbReference type="ARBA" id="ARBA00022759"/>
    </source>
</evidence>
<dbReference type="Pfam" id="PF18766">
    <property type="entry name" value="SWI2_SNF2"/>
    <property type="match status" value="1"/>
</dbReference>
<comment type="catalytic activity">
    <reaction evidence="1 10">
        <text>Endonucleolytic cleavage of DNA to give random double-stranded fragments with terminal 5'-phosphates, ATP is simultaneously hydrolyzed.</text>
        <dbReference type="EC" id="3.1.21.3"/>
    </reaction>
</comment>
<dbReference type="GO" id="GO:0003677">
    <property type="term" value="F:DNA binding"/>
    <property type="evidence" value="ECO:0007669"/>
    <property type="project" value="UniProtKB-KW"/>
</dbReference>
<dbReference type="InterPro" id="IPR027417">
    <property type="entry name" value="P-loop_NTPase"/>
</dbReference>
<evidence type="ECO:0000259" key="11">
    <source>
        <dbReference type="PROSITE" id="PS51192"/>
    </source>
</evidence>
<dbReference type="GO" id="GO:0009035">
    <property type="term" value="F:type I site-specific deoxyribonuclease activity"/>
    <property type="evidence" value="ECO:0007669"/>
    <property type="project" value="UniProtKB-EC"/>
</dbReference>
<keyword evidence="4 10" id="KW-0547">Nucleotide-binding</keyword>
<dbReference type="GO" id="GO:0005524">
    <property type="term" value="F:ATP binding"/>
    <property type="evidence" value="ECO:0007669"/>
    <property type="project" value="UniProtKB-KW"/>
</dbReference>
<dbReference type="InterPro" id="IPR040980">
    <property type="entry name" value="SWI2_SNF2"/>
</dbReference>
<dbReference type="Pfam" id="PF22679">
    <property type="entry name" value="T1R_D3-like"/>
    <property type="match status" value="1"/>
</dbReference>
<dbReference type="PROSITE" id="PS51192">
    <property type="entry name" value="HELICASE_ATP_BIND_1"/>
    <property type="match status" value="1"/>
</dbReference>
<organism evidence="12 13">
    <name type="scientific">Mucilaginibacter pedocola</name>
    <dbReference type="NCBI Taxonomy" id="1792845"/>
    <lineage>
        <taxon>Bacteria</taxon>
        <taxon>Pseudomonadati</taxon>
        <taxon>Bacteroidota</taxon>
        <taxon>Sphingobacteriia</taxon>
        <taxon>Sphingobacteriales</taxon>
        <taxon>Sphingobacteriaceae</taxon>
        <taxon>Mucilaginibacter</taxon>
    </lineage>
</organism>
<dbReference type="PANTHER" id="PTHR30195">
    <property type="entry name" value="TYPE I SITE-SPECIFIC DEOXYRIBONUCLEASE PROTEIN SUBUNIT M AND R"/>
    <property type="match status" value="1"/>
</dbReference>
<evidence type="ECO:0000313" key="13">
    <source>
        <dbReference type="Proteomes" id="UP000189739"/>
    </source>
</evidence>
<dbReference type="SUPFAM" id="SSF52540">
    <property type="entry name" value="P-loop containing nucleoside triphosphate hydrolases"/>
    <property type="match status" value="1"/>
</dbReference>
<keyword evidence="6" id="KW-0255">Endonuclease</keyword>
<keyword evidence="13" id="KW-1185">Reference proteome</keyword>
<dbReference type="InterPro" id="IPR007409">
    <property type="entry name" value="Restrct_endonuc_type1_HsdR_N"/>
</dbReference>
<keyword evidence="8 10" id="KW-0067">ATP-binding</keyword>
<comment type="caution">
    <text evidence="12">The sequence shown here is derived from an EMBL/GenBank/DDBJ whole genome shotgun (WGS) entry which is preliminary data.</text>
</comment>
<comment type="function">
    <text evidence="10">Subunit R is required for both nuclease and ATPase activities, but not for modification.</text>
</comment>
<dbReference type="InterPro" id="IPR051268">
    <property type="entry name" value="Type-I_R_enzyme_R_subunit"/>
</dbReference>
<dbReference type="OrthoDB" id="9758243at2"/>
<evidence type="ECO:0000256" key="2">
    <source>
        <dbReference type="ARBA" id="ARBA00008598"/>
    </source>
</evidence>
<gene>
    <name evidence="12" type="ORF">BC343_05440</name>
</gene>
<dbReference type="CDD" id="cd22332">
    <property type="entry name" value="HsdR_N"/>
    <property type="match status" value="1"/>
</dbReference>
<evidence type="ECO:0000256" key="1">
    <source>
        <dbReference type="ARBA" id="ARBA00000851"/>
    </source>
</evidence>
<comment type="subunit">
    <text evidence="10">The type I restriction/modification system is composed of three polypeptides R, M and S.</text>
</comment>
<dbReference type="EC" id="3.1.21.3" evidence="10"/>
<dbReference type="Proteomes" id="UP000189739">
    <property type="component" value="Unassembled WGS sequence"/>
</dbReference>
<keyword evidence="5 10" id="KW-0680">Restriction system</keyword>
<keyword evidence="7 10" id="KW-0378">Hydrolase</keyword>
<dbReference type="Gene3D" id="3.90.1570.50">
    <property type="match status" value="1"/>
</dbReference>
<feature type="domain" description="Helicase ATP-binding" evidence="11">
    <location>
        <begin position="293"/>
        <end position="458"/>
    </location>
</feature>
<dbReference type="EMBL" id="MBTF01000012">
    <property type="protein sequence ID" value="OOQ59878.1"/>
    <property type="molecule type" value="Genomic_DNA"/>
</dbReference>
<dbReference type="GO" id="GO:0009307">
    <property type="term" value="P:DNA restriction-modification system"/>
    <property type="evidence" value="ECO:0007669"/>
    <property type="project" value="UniProtKB-KW"/>
</dbReference>
<dbReference type="InterPro" id="IPR055180">
    <property type="entry name" value="HsdR_RecA-like_helicase_dom_2"/>
</dbReference>
<dbReference type="InterPro" id="IPR014001">
    <property type="entry name" value="Helicase_ATP-bd"/>
</dbReference>
<dbReference type="Gene3D" id="3.40.50.300">
    <property type="entry name" value="P-loop containing nucleotide triphosphate hydrolases"/>
    <property type="match status" value="2"/>
</dbReference>
<evidence type="ECO:0000256" key="5">
    <source>
        <dbReference type="ARBA" id="ARBA00022747"/>
    </source>
</evidence>
<dbReference type="REBASE" id="284494">
    <property type="entry name" value="Mpe30ORF5455P"/>
</dbReference>
<dbReference type="Pfam" id="PF11867">
    <property type="entry name" value="T1RH-like_C"/>
    <property type="match status" value="1"/>
</dbReference>
<proteinExistence type="inferred from homology"/>
<dbReference type="AlphaFoldDB" id="A0A1S9PH50"/>
<reference evidence="12 13" key="1">
    <citation type="submission" date="2016-07" db="EMBL/GenBank/DDBJ databases">
        <title>Genomic analysis of zinc-resistant bacterium Mucilaginibacter pedocola TBZ30.</title>
        <authorList>
            <person name="Huang J."/>
            <person name="Tang J."/>
        </authorList>
    </citation>
    <scope>NUCLEOTIDE SEQUENCE [LARGE SCALE GENOMIC DNA]</scope>
    <source>
        <strain evidence="12 13">TBZ30</strain>
    </source>
</reference>
<comment type="similarity">
    <text evidence="2 10">Belongs to the HsdR family.</text>
</comment>
<protein>
    <recommendedName>
        <fullName evidence="10">Type I restriction enzyme endonuclease subunit</fullName>
        <shortName evidence="10">R protein</shortName>
        <ecNumber evidence="10">3.1.21.3</ecNumber>
    </recommendedName>
</protein>
<evidence type="ECO:0000256" key="8">
    <source>
        <dbReference type="ARBA" id="ARBA00022840"/>
    </source>
</evidence>
<evidence type="ECO:0000256" key="3">
    <source>
        <dbReference type="ARBA" id="ARBA00022722"/>
    </source>
</evidence>
<dbReference type="CDD" id="cd18800">
    <property type="entry name" value="SF2_C_EcoR124I-like"/>
    <property type="match status" value="1"/>
</dbReference>
<dbReference type="Pfam" id="PF04313">
    <property type="entry name" value="HSDR_N"/>
    <property type="match status" value="1"/>
</dbReference>
<evidence type="ECO:0000256" key="9">
    <source>
        <dbReference type="ARBA" id="ARBA00023125"/>
    </source>
</evidence>
<dbReference type="SMART" id="SM00487">
    <property type="entry name" value="DEXDc"/>
    <property type="match status" value="1"/>
</dbReference>
<evidence type="ECO:0000256" key="10">
    <source>
        <dbReference type="RuleBase" id="RU364115"/>
    </source>
</evidence>
<keyword evidence="3" id="KW-0540">Nuclease</keyword>
<sequence>MTNFISEDQIEKAIIDVFVKQLGYRHLNCFLEDITGRSMETEVVIEPLLKQRLEKLNQHAPAHAIDFAVEQLTKTRADLSPFQASQELYYLMRDGVRLNVKNDQGREEPITIKVIDLVDETQNDYLIVSQLWLQGQYIRRRPDLILFVNGLPLIFIELKNSTVSVRNAYDDNLTNYRKDIPLLFNYNALCILSNGLETKVGSATSGYGHFFNWLRVEDENATPDRERIERYGVSLDYAVLGLCHKKRLLDYFENFLIYYKESYKVAAKNHQFLGVNNATDNFATRLKHDQNNTDLENKGKLGVFWHTQGSGKSFSMIFFTRKIFRKFTGNYTFLIITDREDLDGQIYKNFLDAGAIKKTDKCRPKNSEELRELLQTNRRYIFTLIQKFRYVKGKAYPILSTRNDIIVIVDEAHRTQYKDLAENMRTGLPNAQYIAFTGTPLLGSKTLTNNWFGETVSEYNFKQSVDDGSTVPLFYHKRVPEVLLQNDDLDEDLAEIVSDENLTDAEQQRLEKEFGQELSILKSDDRLETIAKDIVYHFPRRGYLGKGMVITLDKFTAVKMYDKVKRLWEEEKRSLHAQIRSSETTQKEKDTLRQMLDWMRKADMAVIVSEEAGEEEKFEKNGLDITTHRKRMNAVDDNGFDLEWNFKQPESSLQLVFVCSMWLTGFDAPTVSTLYIDKPMKDHTLMQTIARANRVTDYLINDKPKNNGLIVDYYNVFKNLKKAFASYGGGFNGDKPEEDAPVQEKDQLYVLLQDAIDQCSQFCLSIGVNLNEIVNANQVFGQLAKFDEYADIIVALDDRKKQFVVYNNTIEALYDACRPEILGKRKDFPLVAVITYLRLVIDGKAERSNLDNSKRRISQLLDESIVANEEFKNDKNLVAEPKASYGLKTGKQIDLSKLDIAKLKEQYNDAVYKHIEIADLREFISKKLEVMMSMNITRIGFAQKLQQIIDRYNSGGALTEDYFNDLMDFVGQLKAEELRAAKEGLSESELEIFDLLKKDNLTKDEEQKVKLAAKNLLTRLYDEKPTVLLHDWHKDYQTQLQVKSVIQDILDKNLPDSYDKMVYDIKCKNVFDHLFVQAANSGRAVA</sequence>
<dbReference type="STRING" id="1792845.BC343_05440"/>
<dbReference type="PANTHER" id="PTHR30195:SF15">
    <property type="entry name" value="TYPE I RESTRICTION ENZYME HINDI ENDONUCLEASE SUBUNIT"/>
    <property type="match status" value="1"/>
</dbReference>
<dbReference type="InterPro" id="IPR021810">
    <property type="entry name" value="T1RH-like_C"/>
</dbReference>
<dbReference type="NCBIfam" id="TIGR00348">
    <property type="entry name" value="hsdR"/>
    <property type="match status" value="1"/>
</dbReference>